<dbReference type="InterPro" id="IPR036249">
    <property type="entry name" value="Thioredoxin-like_sf"/>
</dbReference>
<evidence type="ECO:0000313" key="3">
    <source>
        <dbReference type="Proteomes" id="UP000448867"/>
    </source>
</evidence>
<evidence type="ECO:0000313" key="2">
    <source>
        <dbReference type="EMBL" id="MRX73786.1"/>
    </source>
</evidence>
<dbReference type="Gene3D" id="3.40.30.10">
    <property type="entry name" value="Glutaredoxin"/>
    <property type="match status" value="1"/>
</dbReference>
<dbReference type="Pfam" id="PF00462">
    <property type="entry name" value="Glutaredoxin"/>
    <property type="match status" value="1"/>
</dbReference>
<sequence>MKTVHVYTQPECPPCKIVKQFLDHHNVQYTEYDINKNQEARKKLTSVYRSYSTPTVIVNEEAVTGFNIKKLEELLNI</sequence>
<evidence type="ECO:0000259" key="1">
    <source>
        <dbReference type="Pfam" id="PF00462"/>
    </source>
</evidence>
<dbReference type="InterPro" id="IPR051548">
    <property type="entry name" value="Grx-like_ET"/>
</dbReference>
<dbReference type="SUPFAM" id="SSF52833">
    <property type="entry name" value="Thioredoxin-like"/>
    <property type="match status" value="1"/>
</dbReference>
<protein>
    <submittedName>
        <fullName evidence="2">NrdH-redoxin</fullName>
    </submittedName>
</protein>
<dbReference type="CDD" id="cd02976">
    <property type="entry name" value="NrdH"/>
    <property type="match status" value="1"/>
</dbReference>
<dbReference type="PANTHER" id="PTHR34386">
    <property type="entry name" value="GLUTAREDOXIN"/>
    <property type="match status" value="1"/>
</dbReference>
<dbReference type="PANTHER" id="PTHR34386:SF1">
    <property type="entry name" value="GLUTAREDOXIN-LIKE PROTEIN NRDH"/>
    <property type="match status" value="1"/>
</dbReference>
<dbReference type="Proteomes" id="UP000448867">
    <property type="component" value="Unassembled WGS sequence"/>
</dbReference>
<dbReference type="AlphaFoldDB" id="A0A7X2J1L5"/>
<gene>
    <name evidence="2" type="ORF">GJU40_16715</name>
</gene>
<dbReference type="RefSeq" id="WP_154309245.1">
    <property type="nucleotide sequence ID" value="NZ_WKKI01000045.1"/>
</dbReference>
<organism evidence="2 3">
    <name type="scientific">Metabacillus lacus</name>
    <dbReference type="NCBI Taxonomy" id="1983721"/>
    <lineage>
        <taxon>Bacteria</taxon>
        <taxon>Bacillati</taxon>
        <taxon>Bacillota</taxon>
        <taxon>Bacilli</taxon>
        <taxon>Bacillales</taxon>
        <taxon>Bacillaceae</taxon>
        <taxon>Metabacillus</taxon>
    </lineage>
</organism>
<dbReference type="InterPro" id="IPR002109">
    <property type="entry name" value="Glutaredoxin"/>
</dbReference>
<comment type="caution">
    <text evidence="2">The sequence shown here is derived from an EMBL/GenBank/DDBJ whole genome shotgun (WGS) entry which is preliminary data.</text>
</comment>
<accession>A0A7X2J1L5</accession>
<keyword evidence="3" id="KW-1185">Reference proteome</keyword>
<dbReference type="EMBL" id="WKKI01000045">
    <property type="protein sequence ID" value="MRX73786.1"/>
    <property type="molecule type" value="Genomic_DNA"/>
</dbReference>
<dbReference type="GO" id="GO:0045454">
    <property type="term" value="P:cell redox homeostasis"/>
    <property type="evidence" value="ECO:0007669"/>
    <property type="project" value="TreeGrafter"/>
</dbReference>
<dbReference type="OrthoDB" id="9795531at2"/>
<proteinExistence type="predicted"/>
<dbReference type="GO" id="GO:0009055">
    <property type="term" value="F:electron transfer activity"/>
    <property type="evidence" value="ECO:0007669"/>
    <property type="project" value="TreeGrafter"/>
</dbReference>
<name>A0A7X2J1L5_9BACI</name>
<reference evidence="2 3" key="1">
    <citation type="submission" date="2019-11" db="EMBL/GenBank/DDBJ databases">
        <title>Bacillus lacus genome.</title>
        <authorList>
            <person name="Allen C.J."/>
            <person name="Newman J.D."/>
        </authorList>
    </citation>
    <scope>NUCLEOTIDE SEQUENCE [LARGE SCALE GENOMIC DNA]</scope>
    <source>
        <strain evidence="2 3">KCTC 33946</strain>
    </source>
</reference>
<dbReference type="NCBIfam" id="TIGR02196">
    <property type="entry name" value="GlrX_YruB"/>
    <property type="match status" value="1"/>
</dbReference>
<dbReference type="InterPro" id="IPR011911">
    <property type="entry name" value="GlrX_YruB"/>
</dbReference>
<feature type="domain" description="Glutaredoxin" evidence="1">
    <location>
        <begin position="4"/>
        <end position="62"/>
    </location>
</feature>
<dbReference type="PROSITE" id="PS51354">
    <property type="entry name" value="GLUTAREDOXIN_2"/>
    <property type="match status" value="1"/>
</dbReference>